<dbReference type="PANTHER" id="PTHR42800">
    <property type="entry name" value="EXOINULINASE INUD (AFU_ORTHOLOGUE AFUA_5G00480)"/>
    <property type="match status" value="1"/>
</dbReference>
<dbReference type="GO" id="GO:0005737">
    <property type="term" value="C:cytoplasm"/>
    <property type="evidence" value="ECO:0007669"/>
    <property type="project" value="TreeGrafter"/>
</dbReference>
<evidence type="ECO:0000259" key="7">
    <source>
        <dbReference type="Pfam" id="PF08244"/>
    </source>
</evidence>
<evidence type="ECO:0008006" key="10">
    <source>
        <dbReference type="Google" id="ProtNLM"/>
    </source>
</evidence>
<keyword evidence="5" id="KW-0732">Signal</keyword>
<dbReference type="AlphaFoldDB" id="A0A1V9EWP6"/>
<keyword evidence="2 4" id="KW-0378">Hydrolase</keyword>
<dbReference type="SMART" id="SM00640">
    <property type="entry name" value="Glyco_32"/>
    <property type="match status" value="1"/>
</dbReference>
<dbReference type="InterPro" id="IPR013189">
    <property type="entry name" value="Glyco_hydro_32_C"/>
</dbReference>
<reference evidence="9" key="1">
    <citation type="submission" date="2016-04" db="EMBL/GenBank/DDBJ databases">
        <authorList>
            <person name="Chen L."/>
            <person name="Zhuang W."/>
            <person name="Wang G."/>
        </authorList>
    </citation>
    <scope>NUCLEOTIDE SEQUENCE [LARGE SCALE GENOMIC DNA]</scope>
    <source>
        <strain evidence="9">17621</strain>
    </source>
</reference>
<sequence length="505" mass="56778">MKNTLVLLMGLLPVSLFSQSKPTYKEAYRPQFHFSPPHNWTNDPNGLVYYKGEYHLFYQYNPMGNTWGHMSWAHAVSKDLVHWQSLTLAIPEDEKNMIFSGSCVVDKNNSSGFAQKPGQIPMVAVYTAHIIPDKSKPDDYLQTQHIAYSLDDGRSWTKYTGNPVLDLHKKDFRDPKVFWYEPGRKWIMVTVLPNEHIMQFHGSPDLKTWSHLSDFGPAGDISGIWECPDLLQVPINGQPGKSKWVLLNSQQFTMQYFVGTFDGTVFHNENPADTILRPDYGPDFYAGITYNNLPPGQDPVLIGWANNWKYAQAIPTSPWRSAMSLPRSLRLKKTSNTFTLLQQPVKALQTLRAAPTEWKNKDISKEEAFPAKGQVLELGAELIPAKAGICGIKLAAADGRAVIISYDAASQQVTVNRSKTGNVDFDKQFANVSSAVTRVPLQNGKLRLHAFLDKSILEVYANDGEVVLTTQLFPYASLDGIAFFSENGVTRIISAKVWPLHTIWQ</sequence>
<evidence type="ECO:0000256" key="2">
    <source>
        <dbReference type="ARBA" id="ARBA00022801"/>
    </source>
</evidence>
<evidence type="ECO:0000259" key="6">
    <source>
        <dbReference type="Pfam" id="PF00251"/>
    </source>
</evidence>
<dbReference type="Proteomes" id="UP000192610">
    <property type="component" value="Unassembled WGS sequence"/>
</dbReference>
<evidence type="ECO:0000256" key="4">
    <source>
        <dbReference type="RuleBase" id="RU362110"/>
    </source>
</evidence>
<dbReference type="GO" id="GO:0004575">
    <property type="term" value="F:sucrose alpha-glucosidase activity"/>
    <property type="evidence" value="ECO:0007669"/>
    <property type="project" value="TreeGrafter"/>
</dbReference>
<feature type="domain" description="Glycosyl hydrolase family 32 C-terminal" evidence="7">
    <location>
        <begin position="348"/>
        <end position="499"/>
    </location>
</feature>
<dbReference type="InterPro" id="IPR013320">
    <property type="entry name" value="ConA-like_dom_sf"/>
</dbReference>
<evidence type="ECO:0000256" key="3">
    <source>
        <dbReference type="ARBA" id="ARBA00023295"/>
    </source>
</evidence>
<dbReference type="CDD" id="cd18622">
    <property type="entry name" value="GH32_Inu-like"/>
    <property type="match status" value="1"/>
</dbReference>
<feature type="chain" id="PRO_5010718859" description="Levanase" evidence="5">
    <location>
        <begin position="21"/>
        <end position="505"/>
    </location>
</feature>
<evidence type="ECO:0000256" key="5">
    <source>
        <dbReference type="SAM" id="SignalP"/>
    </source>
</evidence>
<protein>
    <recommendedName>
        <fullName evidence="10">Levanase</fullName>
    </recommendedName>
</protein>
<dbReference type="GO" id="GO:0005987">
    <property type="term" value="P:sucrose catabolic process"/>
    <property type="evidence" value="ECO:0007669"/>
    <property type="project" value="TreeGrafter"/>
</dbReference>
<dbReference type="Pfam" id="PF08244">
    <property type="entry name" value="Glyco_hydro_32C"/>
    <property type="match status" value="1"/>
</dbReference>
<dbReference type="InterPro" id="IPR023296">
    <property type="entry name" value="Glyco_hydro_beta-prop_sf"/>
</dbReference>
<comment type="similarity">
    <text evidence="1 4">Belongs to the glycosyl hydrolase 32 family.</text>
</comment>
<dbReference type="Pfam" id="PF00251">
    <property type="entry name" value="Glyco_hydro_32N"/>
    <property type="match status" value="1"/>
</dbReference>
<dbReference type="InterPro" id="IPR013148">
    <property type="entry name" value="Glyco_hydro_32_N"/>
</dbReference>
<dbReference type="PANTHER" id="PTHR42800:SF1">
    <property type="entry name" value="EXOINULINASE INUD (AFU_ORTHOLOGUE AFUA_5G00480)"/>
    <property type="match status" value="1"/>
</dbReference>
<accession>A0A1V9EWP6</accession>
<dbReference type="Gene3D" id="2.115.10.20">
    <property type="entry name" value="Glycosyl hydrolase domain, family 43"/>
    <property type="match status" value="1"/>
</dbReference>
<evidence type="ECO:0000256" key="1">
    <source>
        <dbReference type="ARBA" id="ARBA00009902"/>
    </source>
</evidence>
<comment type="caution">
    <text evidence="8">The sequence shown here is derived from an EMBL/GenBank/DDBJ whole genome shotgun (WGS) entry which is preliminary data.</text>
</comment>
<dbReference type="InterPro" id="IPR001362">
    <property type="entry name" value="Glyco_hydro_32"/>
</dbReference>
<evidence type="ECO:0000313" key="8">
    <source>
        <dbReference type="EMBL" id="OQP50462.1"/>
    </source>
</evidence>
<name>A0A1V9EWP6_9BACT</name>
<keyword evidence="9" id="KW-1185">Reference proteome</keyword>
<dbReference type="Gene3D" id="2.60.120.560">
    <property type="entry name" value="Exo-inulinase, domain 1"/>
    <property type="match status" value="1"/>
</dbReference>
<dbReference type="OrthoDB" id="9759709at2"/>
<dbReference type="SUPFAM" id="SSF49899">
    <property type="entry name" value="Concanavalin A-like lectins/glucanases"/>
    <property type="match status" value="1"/>
</dbReference>
<dbReference type="EMBL" id="LVXG01000012">
    <property type="protein sequence ID" value="OQP50462.1"/>
    <property type="molecule type" value="Genomic_DNA"/>
</dbReference>
<organism evidence="8 9">
    <name type="scientific">Niastella yeongjuensis</name>
    <dbReference type="NCBI Taxonomy" id="354355"/>
    <lineage>
        <taxon>Bacteria</taxon>
        <taxon>Pseudomonadati</taxon>
        <taxon>Bacteroidota</taxon>
        <taxon>Chitinophagia</taxon>
        <taxon>Chitinophagales</taxon>
        <taxon>Chitinophagaceae</taxon>
        <taxon>Niastella</taxon>
    </lineage>
</organism>
<gene>
    <name evidence="8" type="ORF">A4H97_01060</name>
</gene>
<dbReference type="STRING" id="354355.SAMN05660816_00736"/>
<proteinExistence type="inferred from homology"/>
<evidence type="ECO:0000313" key="9">
    <source>
        <dbReference type="Proteomes" id="UP000192610"/>
    </source>
</evidence>
<feature type="signal peptide" evidence="5">
    <location>
        <begin position="1"/>
        <end position="20"/>
    </location>
</feature>
<keyword evidence="3 4" id="KW-0326">Glycosidase</keyword>
<dbReference type="RefSeq" id="WP_081198795.1">
    <property type="nucleotide sequence ID" value="NZ_FOCZ01000001.1"/>
</dbReference>
<dbReference type="SUPFAM" id="SSF75005">
    <property type="entry name" value="Arabinanase/levansucrase/invertase"/>
    <property type="match status" value="1"/>
</dbReference>
<feature type="domain" description="Glycosyl hydrolase family 32 N-terminal" evidence="6">
    <location>
        <begin position="33"/>
        <end position="344"/>
    </location>
</feature>